<evidence type="ECO:0000313" key="4">
    <source>
        <dbReference type="Proteomes" id="UP000663834"/>
    </source>
</evidence>
<evidence type="ECO:0000313" key="2">
    <source>
        <dbReference type="EMBL" id="CAF1576651.1"/>
    </source>
</evidence>
<dbReference type="AlphaFoldDB" id="A0A816FBG4"/>
<dbReference type="OrthoDB" id="10062719at2759"/>
<dbReference type="Proteomes" id="UP000663834">
    <property type="component" value="Unassembled WGS sequence"/>
</dbReference>
<organism evidence="3 4">
    <name type="scientific">Rotaria magnacalcarata</name>
    <dbReference type="NCBI Taxonomy" id="392030"/>
    <lineage>
        <taxon>Eukaryota</taxon>
        <taxon>Metazoa</taxon>
        <taxon>Spiralia</taxon>
        <taxon>Gnathifera</taxon>
        <taxon>Rotifera</taxon>
        <taxon>Eurotatoria</taxon>
        <taxon>Bdelloidea</taxon>
        <taxon>Philodinida</taxon>
        <taxon>Philodinidae</taxon>
        <taxon>Rotaria</taxon>
    </lineage>
</organism>
<accession>A0A816FBG4</accession>
<evidence type="ECO:0000313" key="3">
    <source>
        <dbReference type="EMBL" id="CAF1658296.1"/>
    </source>
</evidence>
<feature type="region of interest" description="Disordered" evidence="1">
    <location>
        <begin position="258"/>
        <end position="280"/>
    </location>
</feature>
<dbReference type="Proteomes" id="UP000663855">
    <property type="component" value="Unassembled WGS sequence"/>
</dbReference>
<dbReference type="EMBL" id="CAJNOV010015589">
    <property type="protein sequence ID" value="CAF1576651.1"/>
    <property type="molecule type" value="Genomic_DNA"/>
</dbReference>
<proteinExistence type="predicted"/>
<feature type="compositionally biased region" description="Basic residues" evidence="1">
    <location>
        <begin position="38"/>
        <end position="90"/>
    </location>
</feature>
<name>A0A816FBG4_9BILA</name>
<evidence type="ECO:0000256" key="1">
    <source>
        <dbReference type="SAM" id="MobiDB-lite"/>
    </source>
</evidence>
<sequence length="293" mass="34304">MQHYVEKPQTNGYTKTKKTNPKIFDDKTEVSLNDSEIKHRHHHEHNSHHHRHNSHPHRHNSHHHHRHTSRHHHHHRPRHHHHHHHHHHRSPSYSDDSYDSYDYHQGSYSDHHHHHQYTSLPRIIVPQLPKIITPTPRNTNTSIFRDVGINTGAETKIMKDSGVTVDFIDAPNLADRRLEQIPVIRRTIIVEPYPAQPTSQIVVKPRTDMIGKVRLGRNMHLDGDGETSVYPSTSFMTKKPKKKKSTIVNNNRIENLNLNGIHGDDDDDKRNRNGKTRKPKIVGGTKIRNAFYN</sequence>
<protein>
    <submittedName>
        <fullName evidence="3">Uncharacterized protein</fullName>
    </submittedName>
</protein>
<dbReference type="EMBL" id="CAJNOW010017505">
    <property type="protein sequence ID" value="CAF1658296.1"/>
    <property type="molecule type" value="Genomic_DNA"/>
</dbReference>
<gene>
    <name evidence="2" type="ORF">CJN711_LOCUS32523</name>
    <name evidence="3" type="ORF">KQP761_LOCUS31491</name>
</gene>
<feature type="region of interest" description="Disordered" evidence="1">
    <location>
        <begin position="1"/>
        <end position="98"/>
    </location>
</feature>
<reference evidence="3" key="1">
    <citation type="submission" date="2021-02" db="EMBL/GenBank/DDBJ databases">
        <authorList>
            <person name="Nowell W R."/>
        </authorList>
    </citation>
    <scope>NUCLEOTIDE SEQUENCE</scope>
</reference>
<comment type="caution">
    <text evidence="3">The sequence shown here is derived from an EMBL/GenBank/DDBJ whole genome shotgun (WGS) entry which is preliminary data.</text>
</comment>